<organism evidence="1 2">
    <name type="scientific">Penicillium hetheringtonii</name>
    <dbReference type="NCBI Taxonomy" id="911720"/>
    <lineage>
        <taxon>Eukaryota</taxon>
        <taxon>Fungi</taxon>
        <taxon>Dikarya</taxon>
        <taxon>Ascomycota</taxon>
        <taxon>Pezizomycotina</taxon>
        <taxon>Eurotiomycetes</taxon>
        <taxon>Eurotiomycetidae</taxon>
        <taxon>Eurotiales</taxon>
        <taxon>Aspergillaceae</taxon>
        <taxon>Penicillium</taxon>
    </lineage>
</organism>
<gene>
    <name evidence="1" type="ORF">N7450_004999</name>
</gene>
<evidence type="ECO:0000313" key="1">
    <source>
        <dbReference type="EMBL" id="KAJ5591027.1"/>
    </source>
</evidence>
<keyword evidence="2" id="KW-1185">Reference proteome</keyword>
<proteinExistence type="predicted"/>
<evidence type="ECO:0000313" key="2">
    <source>
        <dbReference type="Proteomes" id="UP001216150"/>
    </source>
</evidence>
<dbReference type="EMBL" id="JAQJAC010000003">
    <property type="protein sequence ID" value="KAJ5591027.1"/>
    <property type="molecule type" value="Genomic_DNA"/>
</dbReference>
<comment type="caution">
    <text evidence="1">The sequence shown here is derived from an EMBL/GenBank/DDBJ whole genome shotgun (WGS) entry which is preliminary data.</text>
</comment>
<dbReference type="Proteomes" id="UP001216150">
    <property type="component" value="Unassembled WGS sequence"/>
</dbReference>
<accession>A0AAD6DSJ2</accession>
<protein>
    <submittedName>
        <fullName evidence="1">Uncharacterized protein</fullName>
    </submittedName>
</protein>
<sequence length="101" mass="11353">MLAGRGYSSSRGHPSCIVFRDSHVVTHHTTNLPACGLSTAERTGSPVLHTLWSYVLDVPHLGVYTFTLNAFEYHEYTVPFQPRTIGFQKRPRESPFFGPSM</sequence>
<reference evidence="1 2" key="1">
    <citation type="journal article" date="2023" name="IMA Fungus">
        <title>Comparative genomic study of the Penicillium genus elucidates a diverse pangenome and 15 lateral gene transfer events.</title>
        <authorList>
            <person name="Petersen C."/>
            <person name="Sorensen T."/>
            <person name="Nielsen M.R."/>
            <person name="Sondergaard T.E."/>
            <person name="Sorensen J.L."/>
            <person name="Fitzpatrick D.A."/>
            <person name="Frisvad J.C."/>
            <person name="Nielsen K.L."/>
        </authorList>
    </citation>
    <scope>NUCLEOTIDE SEQUENCE [LARGE SCALE GENOMIC DNA]</scope>
    <source>
        <strain evidence="1 2">IBT 29057</strain>
    </source>
</reference>
<dbReference type="AlphaFoldDB" id="A0AAD6DSJ2"/>
<name>A0AAD6DSJ2_9EURO</name>